<keyword evidence="3" id="KW-0540">Nuclease</keyword>
<accession>A0AA41U8M4</accession>
<gene>
    <name evidence="3" type="ORF">L1785_18035</name>
</gene>
<evidence type="ECO:0000259" key="2">
    <source>
        <dbReference type="SMART" id="SM00507"/>
    </source>
</evidence>
<organism evidence="3 4">
    <name type="scientific">Antribacter soli</name>
    <dbReference type="NCBI Taxonomy" id="2910976"/>
    <lineage>
        <taxon>Bacteria</taxon>
        <taxon>Bacillati</taxon>
        <taxon>Actinomycetota</taxon>
        <taxon>Actinomycetes</taxon>
        <taxon>Micrococcales</taxon>
        <taxon>Promicromonosporaceae</taxon>
        <taxon>Antribacter</taxon>
    </lineage>
</organism>
<name>A0AA41U8M4_9MICO</name>
<feature type="region of interest" description="Disordered" evidence="1">
    <location>
        <begin position="407"/>
        <end position="447"/>
    </location>
</feature>
<keyword evidence="3" id="KW-0255">Endonuclease</keyword>
<dbReference type="InterPro" id="IPR003615">
    <property type="entry name" value="HNH_nuc"/>
</dbReference>
<comment type="caution">
    <text evidence="3">The sequence shown here is derived from an EMBL/GenBank/DDBJ whole genome shotgun (WGS) entry which is preliminary data.</text>
</comment>
<protein>
    <submittedName>
        <fullName evidence="3">HNH endonuclease</fullName>
    </submittedName>
</protein>
<dbReference type="SMART" id="SM00507">
    <property type="entry name" value="HNHc"/>
    <property type="match status" value="1"/>
</dbReference>
<keyword evidence="3" id="KW-0378">Hydrolase</keyword>
<dbReference type="AlphaFoldDB" id="A0AA41U8M4"/>
<proteinExistence type="predicted"/>
<dbReference type="EMBL" id="JAKGSG010000050">
    <property type="protein sequence ID" value="MCF4122881.1"/>
    <property type="molecule type" value="Genomic_DNA"/>
</dbReference>
<dbReference type="RefSeq" id="WP_236090674.1">
    <property type="nucleotide sequence ID" value="NZ_JAKGSG010000050.1"/>
</dbReference>
<feature type="domain" description="HNH nuclease" evidence="2">
    <location>
        <begin position="348"/>
        <end position="407"/>
    </location>
</feature>
<dbReference type="GO" id="GO:0004519">
    <property type="term" value="F:endonuclease activity"/>
    <property type="evidence" value="ECO:0007669"/>
    <property type="project" value="UniProtKB-KW"/>
</dbReference>
<dbReference type="Gene3D" id="1.10.30.50">
    <property type="match status" value="1"/>
</dbReference>
<evidence type="ECO:0000256" key="1">
    <source>
        <dbReference type="SAM" id="MobiDB-lite"/>
    </source>
</evidence>
<dbReference type="CDD" id="cd00085">
    <property type="entry name" value="HNHc"/>
    <property type="match status" value="1"/>
</dbReference>
<dbReference type="Proteomes" id="UP001165405">
    <property type="component" value="Unassembled WGS sequence"/>
</dbReference>
<reference evidence="3" key="1">
    <citation type="submission" date="2022-01" db="EMBL/GenBank/DDBJ databases">
        <title>Antribacter sp. nov., isolated from Guizhou of China.</title>
        <authorList>
            <person name="Chengliang C."/>
            <person name="Ya Z."/>
        </authorList>
    </citation>
    <scope>NUCLEOTIDE SEQUENCE</scope>
    <source>
        <strain evidence="3">KLBMP 9083</strain>
    </source>
</reference>
<evidence type="ECO:0000313" key="3">
    <source>
        <dbReference type="EMBL" id="MCF4122881.1"/>
    </source>
</evidence>
<sequence>MQGERVPGGSGLPGGVPGGPVFDGAEVPLGSLLPGAGLVGVLAGLEPADEPDSVLVEVVVAWERVMAFAAARQAAAAGELAARRAWSTEREHLGDELAAAIGHSANVGQTLVARGEALAELPEVRDALTAGDVCARKTDVLAFTGAFPTVEDRRAATARVLAGAPRLGLRSLRRRMLAEAAAVSTEAAEVNRKAAAEQRHVRLEPVENGMAYLTAYLPAPDAAAVWSAIDDAGTAIHRTPDETRTLGQARADALVALATGRSVPAGHDTDTGTALRVVEVRPQVRVTVSAATLLGLDNAPGDLTGYGPVTAEAARTLAQDGTWQRLLTDPVTGVLIDWSTTTYTPGKVLRRAVEARDGTCTFPMCDRPAERGDLDHITPFNHHHPSDHTPGQTRADNLHALCRRHHRAKTHGRWRPERDPATGTTTWTSPTGRLHHRPATIVDPARL</sequence>
<keyword evidence="4" id="KW-1185">Reference proteome</keyword>
<evidence type="ECO:0000313" key="4">
    <source>
        <dbReference type="Proteomes" id="UP001165405"/>
    </source>
</evidence>
<feature type="compositionally biased region" description="Low complexity" evidence="1">
    <location>
        <begin position="422"/>
        <end position="431"/>
    </location>
</feature>